<evidence type="ECO:0000256" key="4">
    <source>
        <dbReference type="ARBA" id="ARBA00023065"/>
    </source>
</evidence>
<dbReference type="OrthoDB" id="1730084at2759"/>
<keyword evidence="5" id="KW-0812">Transmembrane</keyword>
<dbReference type="EMBL" id="PKPP01018251">
    <property type="protein sequence ID" value="PWA36406.1"/>
    <property type="molecule type" value="Genomic_DNA"/>
</dbReference>
<keyword evidence="2" id="KW-0633">Potassium transport</keyword>
<dbReference type="PANTHER" id="PTHR10110:SF159">
    <property type="entry name" value="SODIUM_HYDROGEN EXCHANGER 3"/>
    <property type="match status" value="1"/>
</dbReference>
<dbReference type="GO" id="GO:0015385">
    <property type="term" value="F:sodium:proton antiporter activity"/>
    <property type="evidence" value="ECO:0007669"/>
    <property type="project" value="InterPro"/>
</dbReference>
<evidence type="ECO:0000256" key="2">
    <source>
        <dbReference type="ARBA" id="ARBA00022538"/>
    </source>
</evidence>
<dbReference type="STRING" id="35608.A0A2U1KI25"/>
<evidence type="ECO:0000256" key="3">
    <source>
        <dbReference type="ARBA" id="ARBA00022958"/>
    </source>
</evidence>
<dbReference type="PANTHER" id="PTHR10110">
    <property type="entry name" value="SODIUM/HYDROGEN EXCHANGER"/>
    <property type="match status" value="1"/>
</dbReference>
<reference evidence="6 7" key="1">
    <citation type="journal article" date="2018" name="Mol. Plant">
        <title>The genome of Artemisia annua provides insight into the evolution of Asteraceae family and artemisinin biosynthesis.</title>
        <authorList>
            <person name="Shen Q."/>
            <person name="Zhang L."/>
            <person name="Liao Z."/>
            <person name="Wang S."/>
            <person name="Yan T."/>
            <person name="Shi P."/>
            <person name="Liu M."/>
            <person name="Fu X."/>
            <person name="Pan Q."/>
            <person name="Wang Y."/>
            <person name="Lv Z."/>
            <person name="Lu X."/>
            <person name="Zhang F."/>
            <person name="Jiang W."/>
            <person name="Ma Y."/>
            <person name="Chen M."/>
            <person name="Hao X."/>
            <person name="Li L."/>
            <person name="Tang Y."/>
            <person name="Lv G."/>
            <person name="Zhou Y."/>
            <person name="Sun X."/>
            <person name="Brodelius P.E."/>
            <person name="Rose J.K.C."/>
            <person name="Tang K."/>
        </authorList>
    </citation>
    <scope>NUCLEOTIDE SEQUENCE [LARGE SCALE GENOMIC DNA]</scope>
    <source>
        <strain evidence="7">cv. Huhao1</strain>
        <tissue evidence="6">Leaf</tissue>
    </source>
</reference>
<evidence type="ECO:0000256" key="5">
    <source>
        <dbReference type="SAM" id="Phobius"/>
    </source>
</evidence>
<dbReference type="GO" id="GO:0051453">
    <property type="term" value="P:regulation of intracellular pH"/>
    <property type="evidence" value="ECO:0007669"/>
    <property type="project" value="TreeGrafter"/>
</dbReference>
<feature type="transmembrane region" description="Helical" evidence="5">
    <location>
        <begin position="20"/>
        <end position="38"/>
    </location>
</feature>
<proteinExistence type="predicted"/>
<dbReference type="AlphaFoldDB" id="A0A2U1KI25"/>
<sequence length="67" mass="7968">MSHYTWHNVTEKSRVTTKHAFATLPFIAELFIFLYVGMDALDIEKCRFVKDKYDLEISQQSNISYLY</sequence>
<keyword evidence="3" id="KW-0630">Potassium</keyword>
<keyword evidence="4" id="KW-0406">Ion transport</keyword>
<evidence type="ECO:0000256" key="1">
    <source>
        <dbReference type="ARBA" id="ARBA00022448"/>
    </source>
</evidence>
<dbReference type="GO" id="GO:0005886">
    <property type="term" value="C:plasma membrane"/>
    <property type="evidence" value="ECO:0007669"/>
    <property type="project" value="TreeGrafter"/>
</dbReference>
<dbReference type="Proteomes" id="UP000245207">
    <property type="component" value="Unassembled WGS sequence"/>
</dbReference>
<accession>A0A2U1KI25</accession>
<dbReference type="GO" id="GO:0015386">
    <property type="term" value="F:potassium:proton antiporter activity"/>
    <property type="evidence" value="ECO:0007669"/>
    <property type="project" value="TreeGrafter"/>
</dbReference>
<dbReference type="InterPro" id="IPR018422">
    <property type="entry name" value="Cation/H_exchanger_CPA1"/>
</dbReference>
<dbReference type="GO" id="GO:0098719">
    <property type="term" value="P:sodium ion import across plasma membrane"/>
    <property type="evidence" value="ECO:0007669"/>
    <property type="project" value="TreeGrafter"/>
</dbReference>
<name>A0A2U1KI25_ARTAN</name>
<comment type="caution">
    <text evidence="6">The sequence shown here is derived from an EMBL/GenBank/DDBJ whole genome shotgun (WGS) entry which is preliminary data.</text>
</comment>
<organism evidence="6 7">
    <name type="scientific">Artemisia annua</name>
    <name type="common">Sweet wormwood</name>
    <dbReference type="NCBI Taxonomy" id="35608"/>
    <lineage>
        <taxon>Eukaryota</taxon>
        <taxon>Viridiplantae</taxon>
        <taxon>Streptophyta</taxon>
        <taxon>Embryophyta</taxon>
        <taxon>Tracheophyta</taxon>
        <taxon>Spermatophyta</taxon>
        <taxon>Magnoliopsida</taxon>
        <taxon>eudicotyledons</taxon>
        <taxon>Gunneridae</taxon>
        <taxon>Pentapetalae</taxon>
        <taxon>asterids</taxon>
        <taxon>campanulids</taxon>
        <taxon>Asterales</taxon>
        <taxon>Asteraceae</taxon>
        <taxon>Asteroideae</taxon>
        <taxon>Anthemideae</taxon>
        <taxon>Artemisiinae</taxon>
        <taxon>Artemisia</taxon>
    </lineage>
</organism>
<keyword evidence="1" id="KW-0813">Transport</keyword>
<evidence type="ECO:0000313" key="7">
    <source>
        <dbReference type="Proteomes" id="UP000245207"/>
    </source>
</evidence>
<gene>
    <name evidence="6" type="ORF">CTI12_AA600450</name>
</gene>
<evidence type="ECO:0000313" key="6">
    <source>
        <dbReference type="EMBL" id="PWA36406.1"/>
    </source>
</evidence>
<keyword evidence="7" id="KW-1185">Reference proteome</keyword>
<keyword evidence="5" id="KW-1133">Transmembrane helix</keyword>
<protein>
    <submittedName>
        <fullName evidence="6">Na+/H+ exchanger 3</fullName>
    </submittedName>
</protein>
<keyword evidence="5" id="KW-0472">Membrane</keyword>